<dbReference type="InterPro" id="IPR037151">
    <property type="entry name" value="AlkB-like_sf"/>
</dbReference>
<dbReference type="InterPro" id="IPR005123">
    <property type="entry name" value="Oxoglu/Fe-dep_dioxygenase_dom"/>
</dbReference>
<keyword evidence="2" id="KW-0223">Dioxygenase</keyword>
<dbReference type="SUPFAM" id="SSF51197">
    <property type="entry name" value="Clavaminate synthase-like"/>
    <property type="match status" value="1"/>
</dbReference>
<evidence type="ECO:0000313" key="3">
    <source>
        <dbReference type="Proteomes" id="UP001597387"/>
    </source>
</evidence>
<protein>
    <submittedName>
        <fullName evidence="2">Alpha-ketoglutarate-dependent dioxygenase AlkB</fullName>
    </submittedName>
</protein>
<sequence>MDTLFSLETTGPRGFQYFPEFINQQEENDLLNEISSLQLKTFVFQGYEAKRKTASFGYDWSFDRRTLSKGKDIPARFDGLIEKVTRFLALKPESFAEILFTEYPANAVINWHRDAPPFELIAGISLLSDCTFRFRPHGEEKRSRQSLISLPVRRRSLYVIAGAARTDWQHSILPVEEKRISITLRTLKGNFSS</sequence>
<evidence type="ECO:0000313" key="2">
    <source>
        <dbReference type="EMBL" id="MFD2163428.1"/>
    </source>
</evidence>
<comment type="caution">
    <text evidence="2">The sequence shown here is derived from an EMBL/GenBank/DDBJ whole genome shotgun (WGS) entry which is preliminary data.</text>
</comment>
<dbReference type="Pfam" id="PF13532">
    <property type="entry name" value="2OG-FeII_Oxy_2"/>
    <property type="match status" value="1"/>
</dbReference>
<dbReference type="PROSITE" id="PS51471">
    <property type="entry name" value="FE2OG_OXY"/>
    <property type="match status" value="1"/>
</dbReference>
<dbReference type="RefSeq" id="WP_255900884.1">
    <property type="nucleotide sequence ID" value="NZ_JAFMZO010000002.1"/>
</dbReference>
<feature type="domain" description="Fe2OG dioxygenase" evidence="1">
    <location>
        <begin position="94"/>
        <end position="188"/>
    </location>
</feature>
<dbReference type="InterPro" id="IPR032857">
    <property type="entry name" value="ALKBH4"/>
</dbReference>
<dbReference type="PANTHER" id="PTHR12463:SF1">
    <property type="entry name" value="2-OXOGLUTARATE AND FE-DEPENDENT OXYGENASE FAMILY PROTEIN"/>
    <property type="match status" value="1"/>
</dbReference>
<evidence type="ECO:0000259" key="1">
    <source>
        <dbReference type="PROSITE" id="PS51471"/>
    </source>
</evidence>
<dbReference type="EMBL" id="JBHUHZ010000002">
    <property type="protein sequence ID" value="MFD2163428.1"/>
    <property type="molecule type" value="Genomic_DNA"/>
</dbReference>
<organism evidence="2 3">
    <name type="scientific">Paradesertivirga mongoliensis</name>
    <dbReference type="NCBI Taxonomy" id="2100740"/>
    <lineage>
        <taxon>Bacteria</taxon>
        <taxon>Pseudomonadati</taxon>
        <taxon>Bacteroidota</taxon>
        <taxon>Sphingobacteriia</taxon>
        <taxon>Sphingobacteriales</taxon>
        <taxon>Sphingobacteriaceae</taxon>
        <taxon>Paradesertivirga</taxon>
    </lineage>
</organism>
<gene>
    <name evidence="2" type="ORF">ACFSJU_13555</name>
</gene>
<dbReference type="Gene3D" id="2.60.120.590">
    <property type="entry name" value="Alpha-ketoglutarate-dependent dioxygenase AlkB-like"/>
    <property type="match status" value="1"/>
</dbReference>
<reference evidence="3" key="1">
    <citation type="journal article" date="2019" name="Int. J. Syst. Evol. Microbiol.">
        <title>The Global Catalogue of Microorganisms (GCM) 10K type strain sequencing project: providing services to taxonomists for standard genome sequencing and annotation.</title>
        <authorList>
            <consortium name="The Broad Institute Genomics Platform"/>
            <consortium name="The Broad Institute Genome Sequencing Center for Infectious Disease"/>
            <person name="Wu L."/>
            <person name="Ma J."/>
        </authorList>
    </citation>
    <scope>NUCLEOTIDE SEQUENCE [LARGE SCALE GENOMIC DNA]</scope>
    <source>
        <strain evidence="3">KCTC 42217</strain>
    </source>
</reference>
<keyword evidence="2" id="KW-0560">Oxidoreductase</keyword>
<dbReference type="Proteomes" id="UP001597387">
    <property type="component" value="Unassembled WGS sequence"/>
</dbReference>
<dbReference type="PANTHER" id="PTHR12463">
    <property type="entry name" value="OXYGENASE-RELATED"/>
    <property type="match status" value="1"/>
</dbReference>
<name>A0ABW4ZN57_9SPHI</name>
<proteinExistence type="predicted"/>
<accession>A0ABW4ZN57</accession>
<dbReference type="InterPro" id="IPR027450">
    <property type="entry name" value="AlkB-like"/>
</dbReference>
<dbReference type="GO" id="GO:0051213">
    <property type="term" value="F:dioxygenase activity"/>
    <property type="evidence" value="ECO:0007669"/>
    <property type="project" value="UniProtKB-KW"/>
</dbReference>
<keyword evidence="3" id="KW-1185">Reference proteome</keyword>